<dbReference type="GO" id="GO:0080120">
    <property type="term" value="P:CAAX-box protein maturation"/>
    <property type="evidence" value="ECO:0007669"/>
    <property type="project" value="UniProtKB-ARBA"/>
</dbReference>
<feature type="transmembrane region" description="Helical" evidence="1">
    <location>
        <begin position="176"/>
        <end position="200"/>
    </location>
</feature>
<dbReference type="GO" id="GO:0006508">
    <property type="term" value="P:proteolysis"/>
    <property type="evidence" value="ECO:0007669"/>
    <property type="project" value="UniProtKB-KW"/>
</dbReference>
<evidence type="ECO:0000313" key="4">
    <source>
        <dbReference type="Proteomes" id="UP000095576"/>
    </source>
</evidence>
<dbReference type="GO" id="GO:0004175">
    <property type="term" value="F:endopeptidase activity"/>
    <property type="evidence" value="ECO:0007669"/>
    <property type="project" value="UniProtKB-ARBA"/>
</dbReference>
<accession>A0A174NRK5</accession>
<feature type="transmembrane region" description="Helical" evidence="1">
    <location>
        <begin position="212"/>
        <end position="233"/>
    </location>
</feature>
<protein>
    <submittedName>
        <fullName evidence="3">CAAX amino terminal protease self-immunity</fullName>
    </submittedName>
</protein>
<feature type="transmembrane region" description="Helical" evidence="1">
    <location>
        <begin position="40"/>
        <end position="63"/>
    </location>
</feature>
<keyword evidence="3" id="KW-0645">Protease</keyword>
<keyword evidence="1" id="KW-1133">Transmembrane helix</keyword>
<name>A0A174NRK5_BACT4</name>
<dbReference type="AlphaFoldDB" id="A0A174NRK5"/>
<dbReference type="InterPro" id="IPR003675">
    <property type="entry name" value="Rce1/LyrA-like_dom"/>
</dbReference>
<sequence length="234" mass="26729">MKPLRLMPSTLIFVSAAMLMGVITHLCIPFLSEVAGLESIIFWFICGGLGVFTPLIIAGVMMLRKEGGKFTKETFVERLRFRPMTRRDWRYSLLALVVIGLLTSGIMIAMQVLFSDFNHTPSFMTLDPLSPGRYWLLLAWLPYWLLNIGGEEFFWRGVLLPRQEKTFEDKTWILHGTGWAIFHMAFGWQLLVMLLPLLYIEPYVVQKTQNTWTGVFLHGVINGPSFIAIALGII</sequence>
<keyword evidence="1" id="KW-0472">Membrane</keyword>
<feature type="transmembrane region" description="Helical" evidence="1">
    <location>
        <begin position="91"/>
        <end position="114"/>
    </location>
</feature>
<feature type="transmembrane region" description="Helical" evidence="1">
    <location>
        <begin position="134"/>
        <end position="155"/>
    </location>
</feature>
<dbReference type="EMBL" id="CZAP01000006">
    <property type="protein sequence ID" value="CUP49891.1"/>
    <property type="molecule type" value="Genomic_DNA"/>
</dbReference>
<feature type="domain" description="CAAX prenyl protease 2/Lysostaphin resistance protein A-like" evidence="2">
    <location>
        <begin position="135"/>
        <end position="222"/>
    </location>
</feature>
<keyword evidence="3" id="KW-0378">Hydrolase</keyword>
<keyword evidence="1" id="KW-0812">Transmembrane</keyword>
<gene>
    <name evidence="3" type="ORF">ERS852511_02306</name>
</gene>
<evidence type="ECO:0000259" key="2">
    <source>
        <dbReference type="Pfam" id="PF02517"/>
    </source>
</evidence>
<dbReference type="Proteomes" id="UP000095576">
    <property type="component" value="Unassembled WGS sequence"/>
</dbReference>
<evidence type="ECO:0000256" key="1">
    <source>
        <dbReference type="SAM" id="Phobius"/>
    </source>
</evidence>
<organism evidence="3 4">
    <name type="scientific">Bacteroides thetaiotaomicron</name>
    <dbReference type="NCBI Taxonomy" id="818"/>
    <lineage>
        <taxon>Bacteria</taxon>
        <taxon>Pseudomonadati</taxon>
        <taxon>Bacteroidota</taxon>
        <taxon>Bacteroidia</taxon>
        <taxon>Bacteroidales</taxon>
        <taxon>Bacteroidaceae</taxon>
        <taxon>Bacteroides</taxon>
    </lineage>
</organism>
<proteinExistence type="predicted"/>
<feature type="transmembrane region" description="Helical" evidence="1">
    <location>
        <begin position="12"/>
        <end position="34"/>
    </location>
</feature>
<evidence type="ECO:0000313" key="3">
    <source>
        <dbReference type="EMBL" id="CUP49891.1"/>
    </source>
</evidence>
<reference evidence="3 4" key="1">
    <citation type="submission" date="2015-09" db="EMBL/GenBank/DDBJ databases">
        <authorList>
            <consortium name="Pathogen Informatics"/>
        </authorList>
    </citation>
    <scope>NUCLEOTIDE SEQUENCE [LARGE SCALE GENOMIC DNA]</scope>
    <source>
        <strain evidence="3 4">2789STDY5834899</strain>
    </source>
</reference>
<dbReference type="Pfam" id="PF02517">
    <property type="entry name" value="Rce1-like"/>
    <property type="match status" value="1"/>
</dbReference>